<feature type="domain" description="DUF397" evidence="1">
    <location>
        <begin position="7"/>
        <end position="58"/>
    </location>
</feature>
<dbReference type="EMBL" id="CP001738">
    <property type="protein sequence ID" value="ACY96309.1"/>
    <property type="molecule type" value="Genomic_DNA"/>
</dbReference>
<sequence>MDLFNLPWRKASASANNGSCVEVAPSEAMVLARDSKNPHGPVLAFSRNEWRAFLSSIKSGRHDLR</sequence>
<gene>
    <name evidence="2" type="ordered locus">Tcur_0716</name>
</gene>
<evidence type="ECO:0000313" key="2">
    <source>
        <dbReference type="EMBL" id="ACY96309.1"/>
    </source>
</evidence>
<dbReference type="Proteomes" id="UP000001918">
    <property type="component" value="Chromosome"/>
</dbReference>
<dbReference type="Pfam" id="PF04149">
    <property type="entry name" value="DUF397"/>
    <property type="match status" value="1"/>
</dbReference>
<evidence type="ECO:0000313" key="3">
    <source>
        <dbReference type="Proteomes" id="UP000001918"/>
    </source>
</evidence>
<organism evidence="2 3">
    <name type="scientific">Thermomonospora curvata (strain ATCC 19995 / DSM 43183 / JCM 3096 / KCTC 9072 / NBRC 15933 / NCIMB 10081 / Henssen B9)</name>
    <dbReference type="NCBI Taxonomy" id="471852"/>
    <lineage>
        <taxon>Bacteria</taxon>
        <taxon>Bacillati</taxon>
        <taxon>Actinomycetota</taxon>
        <taxon>Actinomycetes</taxon>
        <taxon>Streptosporangiales</taxon>
        <taxon>Thermomonosporaceae</taxon>
        <taxon>Thermomonospora</taxon>
    </lineage>
</organism>
<proteinExistence type="predicted"/>
<dbReference type="KEGG" id="tcu:Tcur_0716"/>
<dbReference type="HOGENOM" id="CLU_131550_2_0_11"/>
<dbReference type="AlphaFoldDB" id="D1A5E9"/>
<keyword evidence="3" id="KW-1185">Reference proteome</keyword>
<name>D1A5E9_THECD</name>
<dbReference type="eggNOG" id="ENOG502ZKYS">
    <property type="taxonomic scope" value="Bacteria"/>
</dbReference>
<accession>D1A5E9</accession>
<dbReference type="OrthoDB" id="3480599at2"/>
<protein>
    <recommendedName>
        <fullName evidence="1">DUF397 domain-containing protein</fullName>
    </recommendedName>
</protein>
<dbReference type="RefSeq" id="WP_012851093.1">
    <property type="nucleotide sequence ID" value="NC_013510.1"/>
</dbReference>
<dbReference type="InterPro" id="IPR007278">
    <property type="entry name" value="DUF397"/>
</dbReference>
<reference evidence="2 3" key="1">
    <citation type="journal article" date="2011" name="Stand. Genomic Sci.">
        <title>Complete genome sequence of Thermomonospora curvata type strain (B9).</title>
        <authorList>
            <person name="Chertkov O."/>
            <person name="Sikorski J."/>
            <person name="Nolan M."/>
            <person name="Lapidus A."/>
            <person name="Lucas S."/>
            <person name="Del Rio T.G."/>
            <person name="Tice H."/>
            <person name="Cheng J.F."/>
            <person name="Goodwin L."/>
            <person name="Pitluck S."/>
            <person name="Liolios K."/>
            <person name="Ivanova N."/>
            <person name="Mavromatis K."/>
            <person name="Mikhailova N."/>
            <person name="Ovchinnikova G."/>
            <person name="Pati A."/>
            <person name="Chen A."/>
            <person name="Palaniappan K."/>
            <person name="Djao O.D."/>
            <person name="Land M."/>
            <person name="Hauser L."/>
            <person name="Chang Y.J."/>
            <person name="Jeffries C.D."/>
            <person name="Brettin T."/>
            <person name="Han C."/>
            <person name="Detter J.C."/>
            <person name="Rohde M."/>
            <person name="Goker M."/>
            <person name="Woyke T."/>
            <person name="Bristow J."/>
            <person name="Eisen J.A."/>
            <person name="Markowitz V."/>
            <person name="Hugenholtz P."/>
            <person name="Klenk H.P."/>
            <person name="Kyrpides N.C."/>
        </authorList>
    </citation>
    <scope>NUCLEOTIDE SEQUENCE [LARGE SCALE GENOMIC DNA]</scope>
    <source>
        <strain evidence="3">ATCC 19995 / DSM 43183 / JCM 3096 / KCTC 9072 / NBRC 15933 / NCIMB 10081 / Henssen B9</strain>
    </source>
</reference>
<dbReference type="STRING" id="471852.Tcur_0716"/>
<evidence type="ECO:0000259" key="1">
    <source>
        <dbReference type="Pfam" id="PF04149"/>
    </source>
</evidence>